<proteinExistence type="predicted"/>
<organism evidence="1 2">
    <name type="scientific">Microbacterium testaceum</name>
    <name type="common">Aureobacterium testaceum</name>
    <name type="synonym">Brevibacterium testaceum</name>
    <dbReference type="NCBI Taxonomy" id="2033"/>
    <lineage>
        <taxon>Bacteria</taxon>
        <taxon>Bacillati</taxon>
        <taxon>Actinomycetota</taxon>
        <taxon>Actinomycetes</taxon>
        <taxon>Micrococcales</taxon>
        <taxon>Microbacteriaceae</taxon>
        <taxon>Microbacterium</taxon>
    </lineage>
</organism>
<gene>
    <name evidence="1" type="ORF">MTE01_28830</name>
</gene>
<protein>
    <recommendedName>
        <fullName evidence="3">Head-to-tail adaptor</fullName>
    </recommendedName>
</protein>
<evidence type="ECO:0000313" key="2">
    <source>
        <dbReference type="Proteomes" id="UP000319525"/>
    </source>
</evidence>
<name>A0A4Y3QRA5_MICTE</name>
<dbReference type="EMBL" id="BJML01000011">
    <property type="protein sequence ID" value="GEB46938.1"/>
    <property type="molecule type" value="Genomic_DNA"/>
</dbReference>
<dbReference type="Proteomes" id="UP000319525">
    <property type="component" value="Unassembled WGS sequence"/>
</dbReference>
<comment type="caution">
    <text evidence="1">The sequence shown here is derived from an EMBL/GenBank/DDBJ whole genome shotgun (WGS) entry which is preliminary data.</text>
</comment>
<dbReference type="RefSeq" id="WP_141378157.1">
    <property type="nucleotide sequence ID" value="NZ_BJML01000011.1"/>
</dbReference>
<evidence type="ECO:0000313" key="1">
    <source>
        <dbReference type="EMBL" id="GEB46938.1"/>
    </source>
</evidence>
<sequence>MTTRPLPPPLSSLETRLGLEADTLEGAERDRAEEALEDAVTLVLAEVSERTADRWASSAPRVVELVVLTAARRGYENPRGIAQETLGEHTVGLTESTGVYLTAREVMQVRRAATGRAGFTGSVRTPTAYGTPVYPATLYVPVSDSRPIPFLSASEVL</sequence>
<accession>A0A4Y3QRA5</accession>
<dbReference type="OrthoDB" id="3401865at2"/>
<evidence type="ECO:0008006" key="3">
    <source>
        <dbReference type="Google" id="ProtNLM"/>
    </source>
</evidence>
<dbReference type="GeneID" id="57145566"/>
<reference evidence="1 2" key="1">
    <citation type="submission" date="2019-06" db="EMBL/GenBank/DDBJ databases">
        <title>Whole genome shotgun sequence of Microbacterium testaceum NBRC 12675.</title>
        <authorList>
            <person name="Hosoyama A."/>
            <person name="Uohara A."/>
            <person name="Ohji S."/>
            <person name="Ichikawa N."/>
        </authorList>
    </citation>
    <scope>NUCLEOTIDE SEQUENCE [LARGE SCALE GENOMIC DNA]</scope>
    <source>
        <strain evidence="1 2">NBRC 12675</strain>
    </source>
</reference>
<dbReference type="AlphaFoldDB" id="A0A4Y3QRA5"/>